<organism evidence="3 4">
    <name type="scientific">Exserohilum turcicum (strain 28A)</name>
    <name type="common">Northern leaf blight fungus</name>
    <name type="synonym">Setosphaeria turcica</name>
    <dbReference type="NCBI Taxonomy" id="671987"/>
    <lineage>
        <taxon>Eukaryota</taxon>
        <taxon>Fungi</taxon>
        <taxon>Dikarya</taxon>
        <taxon>Ascomycota</taxon>
        <taxon>Pezizomycotina</taxon>
        <taxon>Dothideomycetes</taxon>
        <taxon>Pleosporomycetidae</taxon>
        <taxon>Pleosporales</taxon>
        <taxon>Pleosporineae</taxon>
        <taxon>Pleosporaceae</taxon>
        <taxon>Exserohilum</taxon>
    </lineage>
</organism>
<accession>R0K8L0</accession>
<dbReference type="HOGENOM" id="CLU_502640_0_0_1"/>
<dbReference type="GO" id="GO:0005634">
    <property type="term" value="C:nucleus"/>
    <property type="evidence" value="ECO:0007669"/>
    <property type="project" value="UniProtKB-SubCell"/>
</dbReference>
<evidence type="ECO:0000256" key="2">
    <source>
        <dbReference type="ARBA" id="ARBA00023242"/>
    </source>
</evidence>
<protein>
    <submittedName>
        <fullName evidence="3">Uncharacterized protein</fullName>
    </submittedName>
</protein>
<dbReference type="PANTHER" id="PTHR37534">
    <property type="entry name" value="TRANSCRIPTIONAL ACTIVATOR PROTEIN UGA3"/>
    <property type="match status" value="1"/>
</dbReference>
<dbReference type="EMBL" id="KB908515">
    <property type="protein sequence ID" value="EOA89298.1"/>
    <property type="molecule type" value="Genomic_DNA"/>
</dbReference>
<dbReference type="Proteomes" id="UP000016935">
    <property type="component" value="Unassembled WGS sequence"/>
</dbReference>
<dbReference type="AlphaFoldDB" id="R0K8L0"/>
<dbReference type="Pfam" id="PF11951">
    <property type="entry name" value="Fungal_trans_2"/>
    <property type="match status" value="2"/>
</dbReference>
<dbReference type="eggNOG" id="ENOG502S37P">
    <property type="taxonomic scope" value="Eukaryota"/>
</dbReference>
<evidence type="ECO:0000313" key="4">
    <source>
        <dbReference type="Proteomes" id="UP000016935"/>
    </source>
</evidence>
<dbReference type="GeneID" id="19403028"/>
<proteinExistence type="predicted"/>
<reference evidence="3 4" key="1">
    <citation type="journal article" date="2012" name="PLoS Pathog.">
        <title>Diverse lifestyles and strategies of plant pathogenesis encoded in the genomes of eighteen Dothideomycetes fungi.</title>
        <authorList>
            <person name="Ohm R.A."/>
            <person name="Feau N."/>
            <person name="Henrissat B."/>
            <person name="Schoch C.L."/>
            <person name="Horwitz B.A."/>
            <person name="Barry K.W."/>
            <person name="Condon B.J."/>
            <person name="Copeland A.C."/>
            <person name="Dhillon B."/>
            <person name="Glaser F."/>
            <person name="Hesse C.N."/>
            <person name="Kosti I."/>
            <person name="LaButti K."/>
            <person name="Lindquist E.A."/>
            <person name="Lucas S."/>
            <person name="Salamov A.A."/>
            <person name="Bradshaw R.E."/>
            <person name="Ciuffetti L."/>
            <person name="Hamelin R.C."/>
            <person name="Kema G.H.J."/>
            <person name="Lawrence C."/>
            <person name="Scott J.A."/>
            <person name="Spatafora J.W."/>
            <person name="Turgeon B.G."/>
            <person name="de Wit P.J.G.M."/>
            <person name="Zhong S."/>
            <person name="Goodwin S.B."/>
            <person name="Grigoriev I.V."/>
        </authorList>
    </citation>
    <scope>NUCLEOTIDE SEQUENCE [LARGE SCALE GENOMIC DNA]</scope>
    <source>
        <strain evidence="4">28A</strain>
    </source>
</reference>
<name>R0K8L0_EXST2</name>
<dbReference type="PANTHER" id="PTHR37534:SF49">
    <property type="entry name" value="LYSINE BIOSYNTHESIS REGULATORY PROTEIN LYS14"/>
    <property type="match status" value="1"/>
</dbReference>
<evidence type="ECO:0000313" key="3">
    <source>
        <dbReference type="EMBL" id="EOA89298.1"/>
    </source>
</evidence>
<reference evidence="3 4" key="2">
    <citation type="journal article" date="2013" name="PLoS Genet.">
        <title>Comparative genome structure, secondary metabolite, and effector coding capacity across Cochliobolus pathogens.</title>
        <authorList>
            <person name="Condon B.J."/>
            <person name="Leng Y."/>
            <person name="Wu D."/>
            <person name="Bushley K.E."/>
            <person name="Ohm R.A."/>
            <person name="Otillar R."/>
            <person name="Martin J."/>
            <person name="Schackwitz W."/>
            <person name="Grimwood J."/>
            <person name="MohdZainudin N."/>
            <person name="Xue C."/>
            <person name="Wang R."/>
            <person name="Manning V.A."/>
            <person name="Dhillon B."/>
            <person name="Tu Z.J."/>
            <person name="Steffenson B.J."/>
            <person name="Salamov A."/>
            <person name="Sun H."/>
            <person name="Lowry S."/>
            <person name="LaButti K."/>
            <person name="Han J."/>
            <person name="Copeland A."/>
            <person name="Lindquist E."/>
            <person name="Barry K."/>
            <person name="Schmutz J."/>
            <person name="Baker S.E."/>
            <person name="Ciuffetti L.M."/>
            <person name="Grigoriev I.V."/>
            <person name="Zhong S."/>
            <person name="Turgeon B.G."/>
        </authorList>
    </citation>
    <scope>NUCLEOTIDE SEQUENCE [LARGE SCALE GENOMIC DNA]</scope>
    <source>
        <strain evidence="4">28A</strain>
    </source>
</reference>
<keyword evidence="2" id="KW-0539">Nucleus</keyword>
<comment type="subcellular location">
    <subcellularLocation>
        <location evidence="1">Nucleus</location>
    </subcellularLocation>
</comment>
<sequence>MNSDRRLTKALEAANDALQHISMLPSLGSLDCTHIDRLLGRVVDLPTECTQRNSRRSLLLVRQWMTSEGPSVVSLEVLGQLYWRLGELNSTQFEKFKASLQQQPLYTSLVQDKEFNALVLQRIRHIQKSKVDACQDFLSELSDLTSAQVDSPMMSIENLRVSSCSPTRSMHSQDSDFSQEASLPGLMQHTPDGPRSSENMERILRDFYINGICPSMTVAIQSNSYTSLVQVSEVCLSTRYALLSLSASYLSDLVPKHRDFYHRAELYYSTQALEALAAQLRDGTHYDGALATSMLLMHHGMLHLDDSPVILARTAQSIDDLQSTRHHAFETRNWLDGLPPPEPLRICGILGVSPQILFYISNITGQASNPNRLNRLMHAQLLESQIQNTQQWISETEGPEKQILASTAETFRIAALIHLRCRIYGFTRFDPFIIALADKLYAALRSLPVHGPLYTAIYPIWPFFVAAVTTTEDKRERLCRREGLAREGNRDRLTAVLRRIAGIRTWLADQDPNCTRQDGWWELMLTPAASTMPLGTNLLCLG</sequence>
<dbReference type="OrthoDB" id="3597252at2759"/>
<dbReference type="GO" id="GO:0003700">
    <property type="term" value="F:DNA-binding transcription factor activity"/>
    <property type="evidence" value="ECO:0007669"/>
    <property type="project" value="TreeGrafter"/>
</dbReference>
<dbReference type="RefSeq" id="XP_008022876.1">
    <property type="nucleotide sequence ID" value="XM_008024685.1"/>
</dbReference>
<dbReference type="InterPro" id="IPR021858">
    <property type="entry name" value="Fun_TF"/>
</dbReference>
<dbReference type="GO" id="GO:0045944">
    <property type="term" value="P:positive regulation of transcription by RNA polymerase II"/>
    <property type="evidence" value="ECO:0007669"/>
    <property type="project" value="TreeGrafter"/>
</dbReference>
<gene>
    <name evidence="3" type="ORF">SETTUDRAFT_26527</name>
</gene>
<evidence type="ECO:0000256" key="1">
    <source>
        <dbReference type="ARBA" id="ARBA00004123"/>
    </source>
</evidence>
<dbReference type="GO" id="GO:0000976">
    <property type="term" value="F:transcription cis-regulatory region binding"/>
    <property type="evidence" value="ECO:0007669"/>
    <property type="project" value="TreeGrafter"/>
</dbReference>
<keyword evidence="4" id="KW-1185">Reference proteome</keyword>